<comment type="caution">
    <text evidence="1">The sequence shown here is derived from an EMBL/GenBank/DDBJ whole genome shotgun (WGS) entry which is preliminary data.</text>
</comment>
<dbReference type="Proteomes" id="UP000807769">
    <property type="component" value="Unassembled WGS sequence"/>
</dbReference>
<gene>
    <name evidence="1" type="ORF">BJ212DRAFT_1479180</name>
</gene>
<reference evidence="1" key="1">
    <citation type="journal article" date="2020" name="New Phytol.">
        <title>Comparative genomics reveals dynamic genome evolution in host specialist ectomycorrhizal fungi.</title>
        <authorList>
            <person name="Lofgren L.A."/>
            <person name="Nguyen N.H."/>
            <person name="Vilgalys R."/>
            <person name="Ruytinx J."/>
            <person name="Liao H.L."/>
            <person name="Branco S."/>
            <person name="Kuo A."/>
            <person name="LaButti K."/>
            <person name="Lipzen A."/>
            <person name="Andreopoulos W."/>
            <person name="Pangilinan J."/>
            <person name="Riley R."/>
            <person name="Hundley H."/>
            <person name="Na H."/>
            <person name="Barry K."/>
            <person name="Grigoriev I.V."/>
            <person name="Stajich J.E."/>
            <person name="Kennedy P.G."/>
        </authorList>
    </citation>
    <scope>NUCLEOTIDE SEQUENCE</scope>
    <source>
        <strain evidence="1">MN1</strain>
    </source>
</reference>
<name>A0A9P7EER4_9AGAM</name>
<accession>A0A9P7EER4</accession>
<dbReference type="RefSeq" id="XP_041194737.1">
    <property type="nucleotide sequence ID" value="XM_041339828.1"/>
</dbReference>
<dbReference type="EMBL" id="JABBWG010000010">
    <property type="protein sequence ID" value="KAG1819060.1"/>
    <property type="molecule type" value="Genomic_DNA"/>
</dbReference>
<organism evidence="1 2">
    <name type="scientific">Suillus subaureus</name>
    <dbReference type="NCBI Taxonomy" id="48587"/>
    <lineage>
        <taxon>Eukaryota</taxon>
        <taxon>Fungi</taxon>
        <taxon>Dikarya</taxon>
        <taxon>Basidiomycota</taxon>
        <taxon>Agaricomycotina</taxon>
        <taxon>Agaricomycetes</taxon>
        <taxon>Agaricomycetidae</taxon>
        <taxon>Boletales</taxon>
        <taxon>Suillineae</taxon>
        <taxon>Suillaceae</taxon>
        <taxon>Suillus</taxon>
    </lineage>
</organism>
<dbReference type="OrthoDB" id="2657767at2759"/>
<dbReference type="AlphaFoldDB" id="A0A9P7EER4"/>
<keyword evidence="2" id="KW-1185">Reference proteome</keyword>
<protein>
    <submittedName>
        <fullName evidence="1">Uncharacterized protein</fullName>
    </submittedName>
</protein>
<evidence type="ECO:0000313" key="2">
    <source>
        <dbReference type="Proteomes" id="UP000807769"/>
    </source>
</evidence>
<sequence>MPPTPYLILQTPTITDTQTHSAIAERHETPSDATDEMSSSATVSQNIICLTLEVISQTMKSAKVLVTQVIFSKNAMVCSKKKKWHIIDEVIRESVPQFFRPNAVFQEFITSACHQVVSNALSTRRRKMVKFTCEGVCDAFQLFPPQGHALPADQYCAARVNIFIHGDNPLMFMHNIFFDENGNMIIRTKFQSHFVMANVI</sequence>
<proteinExistence type="predicted"/>
<evidence type="ECO:0000313" key="1">
    <source>
        <dbReference type="EMBL" id="KAG1819060.1"/>
    </source>
</evidence>
<dbReference type="GeneID" id="64633844"/>